<dbReference type="InterPro" id="IPR016161">
    <property type="entry name" value="Ald_DH/histidinol_DH"/>
</dbReference>
<accession>A0A218UUX4</accession>
<dbReference type="InterPro" id="IPR012394">
    <property type="entry name" value="Aldehyde_DH_NAD(P)"/>
</dbReference>
<dbReference type="EMBL" id="MUZQ01000126">
    <property type="protein sequence ID" value="OWK57321.1"/>
    <property type="molecule type" value="Genomic_DNA"/>
</dbReference>
<dbReference type="SUPFAM" id="SSF53720">
    <property type="entry name" value="ALDH-like"/>
    <property type="match status" value="1"/>
</dbReference>
<evidence type="ECO:0000313" key="4">
    <source>
        <dbReference type="EMBL" id="OWK57321.1"/>
    </source>
</evidence>
<dbReference type="Gene3D" id="3.40.605.10">
    <property type="entry name" value="Aldehyde Dehydrogenase, Chain A, domain 1"/>
    <property type="match status" value="1"/>
</dbReference>
<dbReference type="EC" id="1.2.1.3" evidence="2"/>
<comment type="caution">
    <text evidence="4">The sequence shown here is derived from an EMBL/GenBank/DDBJ whole genome shotgun (WGS) entry which is preliminary data.</text>
</comment>
<dbReference type="PANTHER" id="PTHR43570:SF9">
    <property type="entry name" value="ALDEHYDE DEHYDROGENASE FAMILY 3 MEMBER A2"/>
    <property type="match status" value="1"/>
</dbReference>
<dbReference type="GO" id="GO:0004028">
    <property type="term" value="F:3-chloroallyl aldehyde dehydrogenase activity"/>
    <property type="evidence" value="ECO:0007669"/>
    <property type="project" value="TreeGrafter"/>
</dbReference>
<dbReference type="GO" id="GO:0005737">
    <property type="term" value="C:cytoplasm"/>
    <property type="evidence" value="ECO:0007669"/>
    <property type="project" value="TreeGrafter"/>
</dbReference>
<dbReference type="AlphaFoldDB" id="A0A218UUX4"/>
<proteinExistence type="predicted"/>
<evidence type="ECO:0000256" key="2">
    <source>
        <dbReference type="ARBA" id="ARBA00024226"/>
    </source>
</evidence>
<dbReference type="PANTHER" id="PTHR43570">
    <property type="entry name" value="ALDEHYDE DEHYDROGENASE"/>
    <property type="match status" value="1"/>
</dbReference>
<name>A0A218UUX4_9PASE</name>
<keyword evidence="3" id="KW-1133">Transmembrane helix</keyword>
<dbReference type="InterPro" id="IPR016162">
    <property type="entry name" value="Ald_DH_N"/>
</dbReference>
<feature type="transmembrane region" description="Helical" evidence="3">
    <location>
        <begin position="75"/>
        <end position="98"/>
    </location>
</feature>
<keyword evidence="5" id="KW-1185">Reference proteome</keyword>
<keyword evidence="3" id="KW-0472">Membrane</keyword>
<evidence type="ECO:0000313" key="5">
    <source>
        <dbReference type="Proteomes" id="UP000197619"/>
    </source>
</evidence>
<evidence type="ECO:0000256" key="3">
    <source>
        <dbReference type="SAM" id="Phobius"/>
    </source>
</evidence>
<organism evidence="4 5">
    <name type="scientific">Lonchura striata</name>
    <name type="common">white-rumped munia</name>
    <dbReference type="NCBI Taxonomy" id="40157"/>
    <lineage>
        <taxon>Eukaryota</taxon>
        <taxon>Metazoa</taxon>
        <taxon>Chordata</taxon>
        <taxon>Craniata</taxon>
        <taxon>Vertebrata</taxon>
        <taxon>Euteleostomi</taxon>
        <taxon>Archelosauria</taxon>
        <taxon>Archosauria</taxon>
        <taxon>Dinosauria</taxon>
        <taxon>Saurischia</taxon>
        <taxon>Theropoda</taxon>
        <taxon>Coelurosauria</taxon>
        <taxon>Aves</taxon>
        <taxon>Neognathae</taxon>
        <taxon>Neoaves</taxon>
        <taxon>Telluraves</taxon>
        <taxon>Australaves</taxon>
        <taxon>Passeriformes</taxon>
        <taxon>Passeroidea</taxon>
        <taxon>Estrildidae</taxon>
        <taxon>Estrildinae</taxon>
        <taxon>Lonchura</taxon>
    </lineage>
</organism>
<protein>
    <recommendedName>
        <fullName evidence="2">aldehyde dehydrogenase (NAD(+))</fullName>
        <ecNumber evidence="2">1.2.1.3</ecNumber>
    </recommendedName>
</protein>
<evidence type="ECO:0000256" key="1">
    <source>
        <dbReference type="ARBA" id="ARBA00023002"/>
    </source>
</evidence>
<sequence length="115" mass="12535">MHFFLSTLPFGGVGHSGMGAYHGRHSFETFSHRRACLIKDLKMESANKMRYPPGSQKKVDWAKFFLLKRFNKARIGLFVLALLGLVAAVMIKVTAGWAPTTAGTASRPSPTAAPA</sequence>
<dbReference type="GO" id="GO:0004029">
    <property type="term" value="F:aldehyde dehydrogenase (NAD+) activity"/>
    <property type="evidence" value="ECO:0007669"/>
    <property type="project" value="UniProtKB-EC"/>
</dbReference>
<gene>
    <name evidence="4" type="primary">ALDH3A2</name>
    <name evidence="4" type="ORF">RLOC_00003337</name>
</gene>
<reference evidence="4 5" key="1">
    <citation type="submission" date="2017-05" db="EMBL/GenBank/DDBJ databases">
        <title>Genome of assembly of the Bengalese finch, Lonchura striata domestica.</title>
        <authorList>
            <person name="Colquitt B.M."/>
            <person name="Brainard M.S."/>
        </authorList>
    </citation>
    <scope>NUCLEOTIDE SEQUENCE [LARGE SCALE GENOMIC DNA]</scope>
    <source>
        <strain evidence="4">White83orange57</strain>
    </source>
</reference>
<dbReference type="Proteomes" id="UP000197619">
    <property type="component" value="Unassembled WGS sequence"/>
</dbReference>
<keyword evidence="1" id="KW-0560">Oxidoreductase</keyword>
<dbReference type="GO" id="GO:0006081">
    <property type="term" value="P:aldehyde metabolic process"/>
    <property type="evidence" value="ECO:0007669"/>
    <property type="project" value="InterPro"/>
</dbReference>
<keyword evidence="3" id="KW-0812">Transmembrane</keyword>